<name>A0ABT9A751_9BACT</name>
<gene>
    <name evidence="2" type="ORF">Q5H92_04830</name>
</gene>
<dbReference type="NCBIfam" id="TIGR01200">
    <property type="entry name" value="GLPGLI"/>
    <property type="match status" value="1"/>
</dbReference>
<protein>
    <submittedName>
        <fullName evidence="2">GLPGLI family protein</fullName>
    </submittedName>
</protein>
<dbReference type="Pfam" id="PF22252">
    <property type="entry name" value="PNGase_F-II_N"/>
    <property type="match status" value="1"/>
</dbReference>
<evidence type="ECO:0000256" key="1">
    <source>
        <dbReference type="SAM" id="SignalP"/>
    </source>
</evidence>
<proteinExistence type="predicted"/>
<comment type="caution">
    <text evidence="2">The sequence shown here is derived from an EMBL/GenBank/DDBJ whole genome shotgun (WGS) entry which is preliminary data.</text>
</comment>
<sequence length="273" mass="29484">MKNPAKNLVLALTFGLLATGAALAQTTGHISYEATQRVDLSKLNIVINGQPVKPGSPDFPTDIPETRSFGLTLTFAGPAAKEQREGGGMTIRTVTMNGGTGDTPASAPQINNFARPFEEATYLDLANRATTTVLTVKKDDAPTTYRADAPIAPATGWNISSQTKKIAGYTCRKATVPYKKETYTVWFTTDLPFTYSPVRDLTPDKGVVLALESEQEQFRAAKVDLKPVPAAEVQPIATAQKVTPAELKDLREKALADFRQKMVEGGGLRINRN</sequence>
<evidence type="ECO:0000313" key="3">
    <source>
        <dbReference type="Proteomes" id="UP001167796"/>
    </source>
</evidence>
<dbReference type="Proteomes" id="UP001167796">
    <property type="component" value="Unassembled WGS sequence"/>
</dbReference>
<organism evidence="2 3">
    <name type="scientific">Hymenobacter mellowenesis</name>
    <dbReference type="NCBI Taxonomy" id="3063995"/>
    <lineage>
        <taxon>Bacteria</taxon>
        <taxon>Pseudomonadati</taxon>
        <taxon>Bacteroidota</taxon>
        <taxon>Cytophagia</taxon>
        <taxon>Cytophagales</taxon>
        <taxon>Hymenobacteraceae</taxon>
        <taxon>Hymenobacter</taxon>
    </lineage>
</organism>
<feature type="signal peptide" evidence="1">
    <location>
        <begin position="1"/>
        <end position="24"/>
    </location>
</feature>
<keyword evidence="1" id="KW-0732">Signal</keyword>
<dbReference type="EMBL" id="JAUQSX010000002">
    <property type="protein sequence ID" value="MDO7845671.1"/>
    <property type="molecule type" value="Genomic_DNA"/>
</dbReference>
<dbReference type="InterPro" id="IPR005901">
    <property type="entry name" value="GLPGLI"/>
</dbReference>
<dbReference type="RefSeq" id="WP_305010362.1">
    <property type="nucleotide sequence ID" value="NZ_JAUQSX010000002.1"/>
</dbReference>
<evidence type="ECO:0000313" key="2">
    <source>
        <dbReference type="EMBL" id="MDO7845671.1"/>
    </source>
</evidence>
<reference evidence="2" key="1">
    <citation type="submission" date="2023-07" db="EMBL/GenBank/DDBJ databases">
        <authorList>
            <person name="Kim M.K."/>
        </authorList>
    </citation>
    <scope>NUCLEOTIDE SEQUENCE</scope>
    <source>
        <strain evidence="2">M29</strain>
    </source>
</reference>
<feature type="chain" id="PRO_5046707921" evidence="1">
    <location>
        <begin position="25"/>
        <end position="273"/>
    </location>
</feature>
<keyword evidence="3" id="KW-1185">Reference proteome</keyword>
<accession>A0ABT9A751</accession>